<feature type="signal peptide" evidence="1">
    <location>
        <begin position="1"/>
        <end position="17"/>
    </location>
</feature>
<organism evidence="2">
    <name type="scientific">Simulium vittatum</name>
    <name type="common">Striped black fly</name>
    <dbReference type="NCBI Taxonomy" id="7192"/>
    <lineage>
        <taxon>Eukaryota</taxon>
        <taxon>Metazoa</taxon>
        <taxon>Ecdysozoa</taxon>
        <taxon>Arthropoda</taxon>
        <taxon>Hexapoda</taxon>
        <taxon>Insecta</taxon>
        <taxon>Pterygota</taxon>
        <taxon>Neoptera</taxon>
        <taxon>Endopterygota</taxon>
        <taxon>Diptera</taxon>
        <taxon>Nematocera</taxon>
        <taxon>Chironomoidea</taxon>
        <taxon>Simuliidae</taxon>
        <taxon>Simulium</taxon>
    </lineage>
</organism>
<feature type="chain" id="PRO_5002834168" evidence="1">
    <location>
        <begin position="18"/>
        <end position="134"/>
    </location>
</feature>
<keyword evidence="1" id="KW-0732">Signal</keyword>
<evidence type="ECO:0000313" key="2">
    <source>
        <dbReference type="EMBL" id="ACH56933.1"/>
    </source>
</evidence>
<evidence type="ECO:0000256" key="1">
    <source>
        <dbReference type="SAM" id="SignalP"/>
    </source>
</evidence>
<sequence length="134" mass="15802">MLLAVVLLSLLLATGESIISEEAEYVIDRDCIFDEVIAVKLQPLNKLKDEVKKALESINCPHRQDILNLYDYYMWQFKALEKPACKRNQNLDKYIEEFTECALHLKDVRNRYLPHYAYEFHTCVPPTDNLYKFV</sequence>
<proteinExistence type="evidence at transcript level"/>
<protein>
    <submittedName>
        <fullName evidence="2">Hypothetical 5-Cys secreted protein</fullName>
    </submittedName>
</protein>
<reference evidence="2" key="1">
    <citation type="journal article" date="2009" name="J. Proteome Res.">
        <title>Insight into the sialome of the Black Fly, Simulium vittatum.</title>
        <authorList>
            <person name="Andersen J.F."/>
            <person name="Pham V.M."/>
            <person name="Meng Z."/>
            <person name="Champagne D.E."/>
            <person name="Ribeiro J.M."/>
        </authorList>
    </citation>
    <scope>NUCLEOTIDE SEQUENCE</scope>
    <source>
        <tissue evidence="2">Salivary glands</tissue>
    </source>
</reference>
<accession>B5M0W9</accession>
<dbReference type="AlphaFoldDB" id="B5M0W9"/>
<dbReference type="EMBL" id="EU930305">
    <property type="protein sequence ID" value="ACH56933.1"/>
    <property type="molecule type" value="mRNA"/>
</dbReference>
<name>B5M0W9_SIMVI</name>